<dbReference type="Pfam" id="PF00929">
    <property type="entry name" value="RNase_T"/>
    <property type="match status" value="1"/>
</dbReference>
<keyword evidence="3" id="KW-1185">Reference proteome</keyword>
<evidence type="ECO:0000313" key="3">
    <source>
        <dbReference type="Proteomes" id="UP001519331"/>
    </source>
</evidence>
<accession>A0ABS4T069</accession>
<dbReference type="CDD" id="cd17748">
    <property type="entry name" value="BRCT_DNA_ligase_like"/>
    <property type="match status" value="1"/>
</dbReference>
<dbReference type="InterPro" id="IPR013520">
    <property type="entry name" value="Ribonucl_H"/>
</dbReference>
<dbReference type="PROSITE" id="PS50172">
    <property type="entry name" value="BRCT"/>
    <property type="match status" value="1"/>
</dbReference>
<dbReference type="InterPro" id="IPR036420">
    <property type="entry name" value="BRCT_dom_sf"/>
</dbReference>
<name>A0ABS4T069_9MICC</name>
<dbReference type="RefSeq" id="WP_210048143.1">
    <property type="nucleotide sequence ID" value="NZ_JAGINX010000001.1"/>
</dbReference>
<keyword evidence="2" id="KW-0808">Transferase</keyword>
<evidence type="ECO:0000313" key="2">
    <source>
        <dbReference type="EMBL" id="MBP2317854.1"/>
    </source>
</evidence>
<dbReference type="SUPFAM" id="SSF52113">
    <property type="entry name" value="BRCT domain"/>
    <property type="match status" value="1"/>
</dbReference>
<organism evidence="2 3">
    <name type="scientific">Nesterenkonia lacusekhoensis</name>
    <dbReference type="NCBI Taxonomy" id="150832"/>
    <lineage>
        <taxon>Bacteria</taxon>
        <taxon>Bacillati</taxon>
        <taxon>Actinomycetota</taxon>
        <taxon>Actinomycetes</taxon>
        <taxon>Micrococcales</taxon>
        <taxon>Micrococcaceae</taxon>
        <taxon>Nesterenkonia</taxon>
    </lineage>
</organism>
<dbReference type="CDD" id="cd06130">
    <property type="entry name" value="DNA_pol_III_epsilon_like"/>
    <property type="match status" value="1"/>
</dbReference>
<dbReference type="Proteomes" id="UP001519331">
    <property type="component" value="Unassembled WGS sequence"/>
</dbReference>
<feature type="domain" description="BRCT" evidence="1">
    <location>
        <begin position="249"/>
        <end position="298"/>
    </location>
</feature>
<dbReference type="GO" id="GO:0003887">
    <property type="term" value="F:DNA-directed DNA polymerase activity"/>
    <property type="evidence" value="ECO:0007669"/>
    <property type="project" value="UniProtKB-EC"/>
</dbReference>
<keyword evidence="2" id="KW-0548">Nucleotidyltransferase</keyword>
<dbReference type="SMART" id="SM00479">
    <property type="entry name" value="EXOIII"/>
    <property type="match status" value="1"/>
</dbReference>
<proteinExistence type="predicted"/>
<sequence>MSGEPVAGLNFTAVDFETANGFRGSPCSVGLVKVRDGLEVDSFYAVMRPPEGFDRFDPKNVSIHGITAESAQGAPRFAELFPQIREFIGTDVLVAHNASFDIEVFEAALEVSGLDSSGLRCFCSVQLSRAVYDLVSHALPYAAEEAGCPLQNHHHALEDARASAAIVCDIARRRGARSVEQLAADCGIPAEELEPWTVPREQESRATAQVRQMAYLFDSRTPNVNAEDLPDLMRWQDEGKNLPPALDADPSHPFYGQSFVFTGNLAVSRSEAKRLVAQHGGAMSSKVNGATTVLVIGDGFALTDLEAPAGQVDPAAERALGSNKAREALRRIEAGQPIRLMSEPEFRVALAESWPVGAVAEDGSMIPADQLRPAE</sequence>
<protein>
    <submittedName>
        <fullName evidence="2">DNA polymerase-3 subunit epsilon</fullName>
        <ecNumber evidence="2">2.7.7.7</ecNumber>
    </submittedName>
</protein>
<dbReference type="PANTHER" id="PTHR30231">
    <property type="entry name" value="DNA POLYMERASE III SUBUNIT EPSILON"/>
    <property type="match status" value="1"/>
</dbReference>
<dbReference type="SUPFAM" id="SSF53098">
    <property type="entry name" value="Ribonuclease H-like"/>
    <property type="match status" value="1"/>
</dbReference>
<dbReference type="Pfam" id="PF00533">
    <property type="entry name" value="BRCT"/>
    <property type="match status" value="1"/>
</dbReference>
<dbReference type="EMBL" id="JAGINX010000001">
    <property type="protein sequence ID" value="MBP2317854.1"/>
    <property type="molecule type" value="Genomic_DNA"/>
</dbReference>
<reference evidence="2 3" key="1">
    <citation type="submission" date="2021-03" db="EMBL/GenBank/DDBJ databases">
        <title>Sequencing the genomes of 1000 actinobacteria strains.</title>
        <authorList>
            <person name="Klenk H.-P."/>
        </authorList>
    </citation>
    <scope>NUCLEOTIDE SEQUENCE [LARGE SCALE GENOMIC DNA]</scope>
    <source>
        <strain evidence="2 3">DSM 12544</strain>
    </source>
</reference>
<dbReference type="PANTHER" id="PTHR30231:SF42">
    <property type="entry name" value="EXONUCLEASE"/>
    <property type="match status" value="1"/>
</dbReference>
<dbReference type="Gene3D" id="3.30.420.10">
    <property type="entry name" value="Ribonuclease H-like superfamily/Ribonuclease H"/>
    <property type="match status" value="1"/>
</dbReference>
<dbReference type="InterPro" id="IPR036397">
    <property type="entry name" value="RNaseH_sf"/>
</dbReference>
<evidence type="ECO:0000259" key="1">
    <source>
        <dbReference type="PROSITE" id="PS50172"/>
    </source>
</evidence>
<dbReference type="EC" id="2.7.7.7" evidence="2"/>
<dbReference type="InterPro" id="IPR012337">
    <property type="entry name" value="RNaseH-like_sf"/>
</dbReference>
<comment type="caution">
    <text evidence="2">The sequence shown here is derived from an EMBL/GenBank/DDBJ whole genome shotgun (WGS) entry which is preliminary data.</text>
</comment>
<gene>
    <name evidence="2" type="ORF">JOF45_000873</name>
</gene>
<dbReference type="InterPro" id="IPR001357">
    <property type="entry name" value="BRCT_dom"/>
</dbReference>
<dbReference type="Gene3D" id="3.40.50.10190">
    <property type="entry name" value="BRCT domain"/>
    <property type="match status" value="1"/>
</dbReference>